<protein>
    <recommendedName>
        <fullName evidence="4">Transcription factor Opi1-domain-containing protein</fullName>
    </recommendedName>
</protein>
<feature type="compositionally biased region" description="Polar residues" evidence="1">
    <location>
        <begin position="232"/>
        <end position="241"/>
    </location>
</feature>
<evidence type="ECO:0000256" key="1">
    <source>
        <dbReference type="SAM" id="MobiDB-lite"/>
    </source>
</evidence>
<dbReference type="PANTHER" id="PTHR38406">
    <property type="entry name" value="TRANSCRIPTIONAL REPRESSOR OPI1"/>
    <property type="match status" value="1"/>
</dbReference>
<dbReference type="GO" id="GO:0008654">
    <property type="term" value="P:phospholipid biosynthetic process"/>
    <property type="evidence" value="ECO:0007669"/>
    <property type="project" value="TreeGrafter"/>
</dbReference>
<dbReference type="InterPro" id="IPR013927">
    <property type="entry name" value="TF_Opi1_Ccg-8"/>
</dbReference>
<dbReference type="GO" id="GO:0006357">
    <property type="term" value="P:regulation of transcription by RNA polymerase II"/>
    <property type="evidence" value="ECO:0007669"/>
    <property type="project" value="TreeGrafter"/>
</dbReference>
<dbReference type="Proteomes" id="UP000605846">
    <property type="component" value="Unassembled WGS sequence"/>
</dbReference>
<evidence type="ECO:0008006" key="4">
    <source>
        <dbReference type="Google" id="ProtNLM"/>
    </source>
</evidence>
<dbReference type="OrthoDB" id="2441642at2759"/>
<proteinExistence type="predicted"/>
<evidence type="ECO:0000313" key="2">
    <source>
        <dbReference type="EMBL" id="KAF7725475.1"/>
    </source>
</evidence>
<dbReference type="GO" id="GO:0030968">
    <property type="term" value="P:endoplasmic reticulum unfolded protein response"/>
    <property type="evidence" value="ECO:0007669"/>
    <property type="project" value="TreeGrafter"/>
</dbReference>
<dbReference type="GO" id="GO:0005783">
    <property type="term" value="C:endoplasmic reticulum"/>
    <property type="evidence" value="ECO:0007669"/>
    <property type="project" value="TreeGrafter"/>
</dbReference>
<reference evidence="2" key="1">
    <citation type="submission" date="2020-01" db="EMBL/GenBank/DDBJ databases">
        <title>Genome Sequencing of Three Apophysomyces-Like Fungal Strains Confirms a Novel Fungal Genus in the Mucoromycota with divergent Burkholderia-like Endosymbiotic Bacteria.</title>
        <authorList>
            <person name="Stajich J.E."/>
            <person name="Macias A.M."/>
            <person name="Carter-House D."/>
            <person name="Lovett B."/>
            <person name="Kasson L.R."/>
            <person name="Berry K."/>
            <person name="Grigoriev I."/>
            <person name="Chang Y."/>
            <person name="Spatafora J."/>
            <person name="Kasson M.T."/>
        </authorList>
    </citation>
    <scope>NUCLEOTIDE SEQUENCE</scope>
    <source>
        <strain evidence="2">NRRL A-21654</strain>
    </source>
</reference>
<keyword evidence="3" id="KW-1185">Reference proteome</keyword>
<organism evidence="2 3">
    <name type="scientific">Apophysomyces ossiformis</name>
    <dbReference type="NCBI Taxonomy" id="679940"/>
    <lineage>
        <taxon>Eukaryota</taxon>
        <taxon>Fungi</taxon>
        <taxon>Fungi incertae sedis</taxon>
        <taxon>Mucoromycota</taxon>
        <taxon>Mucoromycotina</taxon>
        <taxon>Mucoromycetes</taxon>
        <taxon>Mucorales</taxon>
        <taxon>Mucorineae</taxon>
        <taxon>Mucoraceae</taxon>
        <taxon>Apophysomyces</taxon>
    </lineage>
</organism>
<dbReference type="AlphaFoldDB" id="A0A8H7BRS2"/>
<sequence length="270" mass="29553">MSPEQHSNIKHRQPRSASPVRSAPYHANKKPLHGPTSSKWQQLVVGASSAAGTTAAVVSEESMKCLKYCLTWLQYAAQHITQQMAILRNFLVSLATSQSTALTTPAPNSSVLSAIKKEIVDTLRKVVDVISRYAGSSLPHHGKVAVRGFILNLPGRWASLNDIRSTTTSPAASPILGPKGEAGTKRQEETAIRLLTFGQESVDTLQSISTVFSDSIDRAELWIDRLRLGRGTNINTNTTQESNERDDLMQTDNVRLPPIRTLDPPEQHSI</sequence>
<comment type="caution">
    <text evidence="2">The sequence shown here is derived from an EMBL/GenBank/DDBJ whole genome shotgun (WGS) entry which is preliminary data.</text>
</comment>
<name>A0A8H7BRS2_9FUNG</name>
<feature type="region of interest" description="Disordered" evidence="1">
    <location>
        <begin position="232"/>
        <end position="270"/>
    </location>
</feature>
<evidence type="ECO:0000313" key="3">
    <source>
        <dbReference type="Proteomes" id="UP000605846"/>
    </source>
</evidence>
<dbReference type="PANTHER" id="PTHR38406:SF1">
    <property type="entry name" value="TRANSCRIPTIONAL REPRESSOR OPI1"/>
    <property type="match status" value="1"/>
</dbReference>
<dbReference type="GO" id="GO:0003714">
    <property type="term" value="F:transcription corepressor activity"/>
    <property type="evidence" value="ECO:0007669"/>
    <property type="project" value="InterPro"/>
</dbReference>
<accession>A0A8H7BRS2</accession>
<dbReference type="GO" id="GO:0005634">
    <property type="term" value="C:nucleus"/>
    <property type="evidence" value="ECO:0007669"/>
    <property type="project" value="TreeGrafter"/>
</dbReference>
<dbReference type="Pfam" id="PF08618">
    <property type="entry name" value="Opi1"/>
    <property type="match status" value="1"/>
</dbReference>
<feature type="region of interest" description="Disordered" evidence="1">
    <location>
        <begin position="1"/>
        <end position="37"/>
    </location>
</feature>
<gene>
    <name evidence="2" type="ORF">EC973_009575</name>
</gene>
<dbReference type="EMBL" id="JABAYA010000096">
    <property type="protein sequence ID" value="KAF7725475.1"/>
    <property type="molecule type" value="Genomic_DNA"/>
</dbReference>